<dbReference type="GO" id="GO:0005634">
    <property type="term" value="C:nucleus"/>
    <property type="evidence" value="ECO:0007669"/>
    <property type="project" value="UniProtKB-SubCell"/>
</dbReference>
<dbReference type="InterPro" id="IPR014857">
    <property type="entry name" value="Nse1_RING_C4HC3-type"/>
</dbReference>
<accession>T1KC77</accession>
<dbReference type="InterPro" id="IPR036388">
    <property type="entry name" value="WH-like_DNA-bd_sf"/>
</dbReference>
<dbReference type="Gene3D" id="3.90.1150.220">
    <property type="match status" value="1"/>
</dbReference>
<dbReference type="PANTHER" id="PTHR20973:SF0">
    <property type="entry name" value="NON-STRUCTURAL MAINTENANCE OF CHROMOSOMES ELEMENT 1 HOMOLOG"/>
    <property type="match status" value="1"/>
</dbReference>
<organism evidence="17 18">
    <name type="scientific">Tetranychus urticae</name>
    <name type="common">Two-spotted spider mite</name>
    <dbReference type="NCBI Taxonomy" id="32264"/>
    <lineage>
        <taxon>Eukaryota</taxon>
        <taxon>Metazoa</taxon>
        <taxon>Ecdysozoa</taxon>
        <taxon>Arthropoda</taxon>
        <taxon>Chelicerata</taxon>
        <taxon>Arachnida</taxon>
        <taxon>Acari</taxon>
        <taxon>Acariformes</taxon>
        <taxon>Trombidiformes</taxon>
        <taxon>Prostigmata</taxon>
        <taxon>Eleutherengona</taxon>
        <taxon>Raphignathae</taxon>
        <taxon>Tetranychoidea</taxon>
        <taxon>Tetranychidae</taxon>
        <taxon>Tetranychus</taxon>
    </lineage>
</organism>
<dbReference type="InterPro" id="IPR011513">
    <property type="entry name" value="Nse1"/>
</dbReference>
<dbReference type="EC" id="2.3.2.27" evidence="4 15"/>
<dbReference type="InterPro" id="IPR013083">
    <property type="entry name" value="Znf_RING/FYVE/PHD"/>
</dbReference>
<evidence type="ECO:0000259" key="16">
    <source>
        <dbReference type="Pfam" id="PF08746"/>
    </source>
</evidence>
<keyword evidence="10 15" id="KW-0833">Ubl conjugation pathway</keyword>
<dbReference type="Gene3D" id="1.10.10.10">
    <property type="entry name" value="Winged helix-like DNA-binding domain superfamily/Winged helix DNA-binding domain"/>
    <property type="match status" value="1"/>
</dbReference>
<dbReference type="AlphaFoldDB" id="T1KC77"/>
<evidence type="ECO:0000256" key="9">
    <source>
        <dbReference type="ARBA" id="ARBA00022771"/>
    </source>
</evidence>
<dbReference type="GO" id="GO:0061630">
    <property type="term" value="F:ubiquitin protein ligase activity"/>
    <property type="evidence" value="ECO:0007669"/>
    <property type="project" value="UniProtKB-EC"/>
</dbReference>
<evidence type="ECO:0000313" key="17">
    <source>
        <dbReference type="EnsemblMetazoa" id="tetur08g06650.1"/>
    </source>
</evidence>
<dbReference type="GO" id="GO:0030915">
    <property type="term" value="C:Smc5-Smc6 complex"/>
    <property type="evidence" value="ECO:0007669"/>
    <property type="project" value="UniProtKB-UniRule"/>
</dbReference>
<dbReference type="HOGENOM" id="CLU_045153_3_1_1"/>
<dbReference type="STRING" id="32264.T1KC77"/>
<evidence type="ECO:0000256" key="15">
    <source>
        <dbReference type="RuleBase" id="RU368018"/>
    </source>
</evidence>
<comment type="subunit">
    <text evidence="15">Component of the Smc5-Smc6 complex.</text>
</comment>
<keyword evidence="18" id="KW-1185">Reference proteome</keyword>
<dbReference type="KEGG" id="tut:107362231"/>
<dbReference type="EMBL" id="CAEY01001958">
    <property type="status" value="NOT_ANNOTATED_CDS"/>
    <property type="molecule type" value="Genomic_DNA"/>
</dbReference>
<gene>
    <name evidence="17" type="primary">107362231</name>
</gene>
<dbReference type="GO" id="GO:0000724">
    <property type="term" value="P:double-strand break repair via homologous recombination"/>
    <property type="evidence" value="ECO:0007669"/>
    <property type="project" value="TreeGrafter"/>
</dbReference>
<comment type="catalytic activity">
    <reaction evidence="1 15">
        <text>S-ubiquitinyl-[E2 ubiquitin-conjugating enzyme]-L-cysteine + [acceptor protein]-L-lysine = [E2 ubiquitin-conjugating enzyme]-L-cysteine + N(6)-ubiquitinyl-[acceptor protein]-L-lysine.</text>
        <dbReference type="EC" id="2.3.2.27"/>
    </reaction>
</comment>
<comment type="similarity">
    <text evidence="3 15">Belongs to the NSE1 family.</text>
</comment>
<sequence length="225" mass="26093">MSVKLKDKEKAFLQLMMRSKSLVKDQALNLCLKMELASNDKELDSLIRKVNKQIKEFRFEIRKFIDEESGNVHFVFINLIDNHISRLSTLYTKAQLEYFKKVISAIVLSPCGYVDYNKALNLTSQLVDHNVKLRVSEADEMLKHWNQEKYLATKKDQFNICLGIRSLTELDVYLKDHFPNNVTSCDMCKSICIQGTNCPHLGVKLHAHCADKYFKNFKNCTICNC</sequence>
<reference evidence="18" key="1">
    <citation type="submission" date="2011-08" db="EMBL/GenBank/DDBJ databases">
        <authorList>
            <person name="Rombauts S."/>
        </authorList>
    </citation>
    <scope>NUCLEOTIDE SEQUENCE</scope>
    <source>
        <strain evidence="18">London</strain>
    </source>
</reference>
<dbReference type="Pfam" id="PF07574">
    <property type="entry name" value="SMC_Nse1"/>
    <property type="match status" value="1"/>
</dbReference>
<evidence type="ECO:0000256" key="7">
    <source>
        <dbReference type="ARBA" id="ARBA00022723"/>
    </source>
</evidence>
<reference evidence="17" key="2">
    <citation type="submission" date="2015-06" db="UniProtKB">
        <authorList>
            <consortium name="EnsemblMetazoa"/>
        </authorList>
    </citation>
    <scope>IDENTIFICATION</scope>
</reference>
<evidence type="ECO:0000313" key="18">
    <source>
        <dbReference type="Proteomes" id="UP000015104"/>
    </source>
</evidence>
<dbReference type="EnsemblMetazoa" id="tetur08g06650.1">
    <property type="protein sequence ID" value="tetur08g06650.1"/>
    <property type="gene ID" value="tetur08g06650"/>
</dbReference>
<keyword evidence="7 15" id="KW-0479">Metal-binding</keyword>
<evidence type="ECO:0000256" key="13">
    <source>
        <dbReference type="ARBA" id="ARBA00023204"/>
    </source>
</evidence>
<evidence type="ECO:0000256" key="12">
    <source>
        <dbReference type="ARBA" id="ARBA00023172"/>
    </source>
</evidence>
<proteinExistence type="inferred from homology"/>
<dbReference type="Gene3D" id="3.30.40.10">
    <property type="entry name" value="Zinc/RING finger domain, C3HC4 (zinc finger)"/>
    <property type="match status" value="1"/>
</dbReference>
<dbReference type="PANTHER" id="PTHR20973">
    <property type="entry name" value="NON-SMC ELEMENT 1-RELATED"/>
    <property type="match status" value="1"/>
</dbReference>
<evidence type="ECO:0000256" key="5">
    <source>
        <dbReference type="ARBA" id="ARBA00019422"/>
    </source>
</evidence>
<dbReference type="GO" id="GO:0008270">
    <property type="term" value="F:zinc ion binding"/>
    <property type="evidence" value="ECO:0007669"/>
    <property type="project" value="UniProtKB-KW"/>
</dbReference>
<dbReference type="Pfam" id="PF08746">
    <property type="entry name" value="zf-RING-like"/>
    <property type="match status" value="1"/>
</dbReference>
<evidence type="ECO:0000256" key="3">
    <source>
        <dbReference type="ARBA" id="ARBA00010258"/>
    </source>
</evidence>
<evidence type="ECO:0000256" key="1">
    <source>
        <dbReference type="ARBA" id="ARBA00000900"/>
    </source>
</evidence>
<name>T1KC77_TETUR</name>
<feature type="domain" description="Non-structural maintenance of chromosomes element 1 RING C4HC3-type" evidence="16">
    <location>
        <begin position="185"/>
        <end position="223"/>
    </location>
</feature>
<protein>
    <recommendedName>
        <fullName evidence="5 15">Non-structural maintenance of chromosomes element 1 homolog</fullName>
        <ecNumber evidence="4 15">2.3.2.27</ecNumber>
    </recommendedName>
</protein>
<evidence type="ECO:0000256" key="4">
    <source>
        <dbReference type="ARBA" id="ARBA00012483"/>
    </source>
</evidence>
<dbReference type="Proteomes" id="UP000015104">
    <property type="component" value="Unassembled WGS sequence"/>
</dbReference>
<comment type="subcellular location">
    <subcellularLocation>
        <location evidence="2 15">Nucleus</location>
    </subcellularLocation>
</comment>
<evidence type="ECO:0000256" key="11">
    <source>
        <dbReference type="ARBA" id="ARBA00022833"/>
    </source>
</evidence>
<evidence type="ECO:0000256" key="14">
    <source>
        <dbReference type="ARBA" id="ARBA00023242"/>
    </source>
</evidence>
<keyword evidence="12 15" id="KW-0233">DNA recombination</keyword>
<dbReference type="OrthoDB" id="185455at2759"/>
<evidence type="ECO:0000256" key="2">
    <source>
        <dbReference type="ARBA" id="ARBA00004123"/>
    </source>
</evidence>
<keyword evidence="14 15" id="KW-0539">Nucleus</keyword>
<evidence type="ECO:0000256" key="10">
    <source>
        <dbReference type="ARBA" id="ARBA00022786"/>
    </source>
</evidence>
<keyword evidence="8 15" id="KW-0227">DNA damage</keyword>
<keyword evidence="6 15" id="KW-0808">Transferase</keyword>
<evidence type="ECO:0000256" key="8">
    <source>
        <dbReference type="ARBA" id="ARBA00022763"/>
    </source>
</evidence>
<evidence type="ECO:0000256" key="6">
    <source>
        <dbReference type="ARBA" id="ARBA00022679"/>
    </source>
</evidence>
<keyword evidence="13 15" id="KW-0234">DNA repair</keyword>
<dbReference type="OMA" id="WTQMGYF"/>
<keyword evidence="9 15" id="KW-0863">Zinc-finger</keyword>
<dbReference type="eggNOG" id="KOG4718">
    <property type="taxonomic scope" value="Eukaryota"/>
</dbReference>
<keyword evidence="11 15" id="KW-0862">Zinc</keyword>